<name>A0AAD3XIP8_NEPGR</name>
<proteinExistence type="predicted"/>
<gene>
    <name evidence="1" type="ORF">Nepgr_007705</name>
</gene>
<evidence type="ECO:0000313" key="1">
    <source>
        <dbReference type="EMBL" id="GMH05865.1"/>
    </source>
</evidence>
<dbReference type="AlphaFoldDB" id="A0AAD3XIP8"/>
<accession>A0AAD3XIP8</accession>
<keyword evidence="2" id="KW-1185">Reference proteome</keyword>
<protein>
    <submittedName>
        <fullName evidence="1">Uncharacterized protein</fullName>
    </submittedName>
</protein>
<evidence type="ECO:0000313" key="2">
    <source>
        <dbReference type="Proteomes" id="UP001279734"/>
    </source>
</evidence>
<reference evidence="1" key="1">
    <citation type="submission" date="2023-05" db="EMBL/GenBank/DDBJ databases">
        <title>Nepenthes gracilis genome sequencing.</title>
        <authorList>
            <person name="Fukushima K."/>
        </authorList>
    </citation>
    <scope>NUCLEOTIDE SEQUENCE</scope>
    <source>
        <strain evidence="1">SING2019-196</strain>
    </source>
</reference>
<dbReference type="EMBL" id="BSYO01000006">
    <property type="protein sequence ID" value="GMH05865.1"/>
    <property type="molecule type" value="Genomic_DNA"/>
</dbReference>
<sequence length="254" mass="28550">MLPTAAPPYPVVDLLIRGAQFFDSKDLTPKLGFQAQTRALCRFPPQTSTCNVLPPTPVTALGMQIPAALCNMRTITRDQAYEGAAVWTPSSNGLGVGVRGAIHRRGMSQRIEPHLLTPLSLSRSNPKSLFIGGCFLLSNGEIAGDIFGGLSQGRFHELRNRTELLHKASLSCFKAQDVRRLWRLCRSVCFQRRLCRSGGYLCRRSDFTSLTDWSPPFSRDRPFANTFHEVKSKHTKRKQKMNNRAFEVWAETRL</sequence>
<comment type="caution">
    <text evidence="1">The sequence shown here is derived from an EMBL/GenBank/DDBJ whole genome shotgun (WGS) entry which is preliminary data.</text>
</comment>
<organism evidence="1 2">
    <name type="scientific">Nepenthes gracilis</name>
    <name type="common">Slender pitcher plant</name>
    <dbReference type="NCBI Taxonomy" id="150966"/>
    <lineage>
        <taxon>Eukaryota</taxon>
        <taxon>Viridiplantae</taxon>
        <taxon>Streptophyta</taxon>
        <taxon>Embryophyta</taxon>
        <taxon>Tracheophyta</taxon>
        <taxon>Spermatophyta</taxon>
        <taxon>Magnoliopsida</taxon>
        <taxon>eudicotyledons</taxon>
        <taxon>Gunneridae</taxon>
        <taxon>Pentapetalae</taxon>
        <taxon>Caryophyllales</taxon>
        <taxon>Nepenthaceae</taxon>
        <taxon>Nepenthes</taxon>
    </lineage>
</organism>
<dbReference type="Proteomes" id="UP001279734">
    <property type="component" value="Unassembled WGS sequence"/>
</dbReference>